<accession>A0AAP0BD67</accession>
<evidence type="ECO:0000256" key="3">
    <source>
        <dbReference type="ARBA" id="ARBA00022839"/>
    </source>
</evidence>
<evidence type="ECO:0000256" key="1">
    <source>
        <dbReference type="ARBA" id="ARBA00022722"/>
    </source>
</evidence>
<dbReference type="InterPro" id="IPR027073">
    <property type="entry name" value="5_3_exoribonuclease"/>
</dbReference>
<dbReference type="InterPro" id="IPR004859">
    <property type="entry name" value="Xrn1_N"/>
</dbReference>
<protein>
    <submittedName>
        <fullName evidence="7">5'-3' exoribonuclease 3</fullName>
    </submittedName>
</protein>
<sequence>MGVPSFYRWLVGKYPKSVVHAVDESHDSDSNNPNPNGEFDNLYLDMNGIVHPCFHPDDEIFGPTTLDEVFLAIFDYIDHLFRIVRPRKVLFLAVDGVAPRAKLNQQRARRYRTAKDAEIAEIEENRLRKEFERAGKELIPKPEYSDVCDSNVITPGTVFMQKLSTALEYYIRLRLNNDPSWKSILVILSDANVPGEGEHKIMSFIRLQRSLPGYDPITRHCLYGLDADLIMLALATHEIHFSILREDVLKKNEEINISTFVASFSQEEHDIFKTRQWFKQIETTHRRAHKKPYQLLNIWTFREYLELDMKPECQSVVDFERIVDDFIFICFFSGNDFLPHLPSIEIHEGGIDLLIEVYKKMFKSMGGYLVDTSRINERSTSYINFQGVKIFISEIGSYEDRIFVKRSTLRKKKMEKLLQDQENEENDRIDFCNSEFSSMEQNFNHRTGVSAHFLNSFSEKCTISSPGTVEASSSIPPDDAFENTKELKRVLRQFIRDKSDLFKNTVVDNDKVKLGFFGWKARYYREKFSAENAKEIEAKRIALVQKYVDGFCWVLKYYFTGVCSWSWYYPFYYGPFASDFKGLCFTEVSFATGKPFEAFDQLMAVLPPRSSHALPKAYRSLMNTDDSPIHIFYPLDFMVDNDGKRFAWQGVCKLPFIEERLLLEATKDLHKELQDDEVERNSVRNAKAFVMNSNSLFTQMCSHPRVSGCGINCFLSPYEENSALSNFTSPILGMEDISSDRSRCATFFSQEPQTHITRLLNAENIPEKTIQESDIVRKMLWHEYPGHVPPHSIQPQRYVPQTLQSPDNLKDAGRGKPAIHTSFPLRSYNNGRGRGIQSPVVANWGRGIERPALSNHEYHVRGRGQFSSTSYVSASTSYDHGQVRATRPPIVANWGRGVGRPPLNYYEYQGRGVGYQGRGRGTNYYVGQGRGREGHHNPVWVPRRSEHKDNSSASVPVSYESVGNYPSGDSWGGRGGGSHSAQ</sequence>
<dbReference type="CDD" id="cd18673">
    <property type="entry name" value="PIN_XRN1-2-like"/>
    <property type="match status" value="1"/>
</dbReference>
<dbReference type="GO" id="GO:0003723">
    <property type="term" value="F:RNA binding"/>
    <property type="evidence" value="ECO:0007669"/>
    <property type="project" value="TreeGrafter"/>
</dbReference>
<feature type="domain" description="Xrn1 N-terminal" evidence="5">
    <location>
        <begin position="1"/>
        <end position="247"/>
    </location>
</feature>
<evidence type="ECO:0000256" key="4">
    <source>
        <dbReference type="SAM" id="MobiDB-lite"/>
    </source>
</evidence>
<organism evidence="7 8">
    <name type="scientific">Platanthera zijinensis</name>
    <dbReference type="NCBI Taxonomy" id="2320716"/>
    <lineage>
        <taxon>Eukaryota</taxon>
        <taxon>Viridiplantae</taxon>
        <taxon>Streptophyta</taxon>
        <taxon>Embryophyta</taxon>
        <taxon>Tracheophyta</taxon>
        <taxon>Spermatophyta</taxon>
        <taxon>Magnoliopsida</taxon>
        <taxon>Liliopsida</taxon>
        <taxon>Asparagales</taxon>
        <taxon>Orchidaceae</taxon>
        <taxon>Orchidoideae</taxon>
        <taxon>Orchideae</taxon>
        <taxon>Orchidinae</taxon>
        <taxon>Platanthera</taxon>
    </lineage>
</organism>
<evidence type="ECO:0000313" key="7">
    <source>
        <dbReference type="EMBL" id="KAK8935888.1"/>
    </source>
</evidence>
<dbReference type="EMBL" id="JBBWWQ010000011">
    <property type="protein sequence ID" value="KAK8935888.1"/>
    <property type="molecule type" value="Genomic_DNA"/>
</dbReference>
<keyword evidence="3" id="KW-0269">Exonuclease</keyword>
<dbReference type="Pfam" id="PF03159">
    <property type="entry name" value="XRN_N"/>
    <property type="match status" value="1"/>
</dbReference>
<feature type="region of interest" description="Disordered" evidence="4">
    <location>
        <begin position="927"/>
        <end position="982"/>
    </location>
</feature>
<dbReference type="PANTHER" id="PTHR12341">
    <property type="entry name" value="5'-&gt;3' EXORIBONUCLEASE"/>
    <property type="match status" value="1"/>
</dbReference>
<evidence type="ECO:0000259" key="6">
    <source>
        <dbReference type="Pfam" id="PF17846"/>
    </source>
</evidence>
<dbReference type="GO" id="GO:0004534">
    <property type="term" value="F:5'-3' RNA exonuclease activity"/>
    <property type="evidence" value="ECO:0007669"/>
    <property type="project" value="TreeGrafter"/>
</dbReference>
<dbReference type="GO" id="GO:0000956">
    <property type="term" value="P:nuclear-transcribed mRNA catabolic process"/>
    <property type="evidence" value="ECO:0007669"/>
    <property type="project" value="TreeGrafter"/>
</dbReference>
<dbReference type="Gene3D" id="1.25.40.1050">
    <property type="match status" value="1"/>
</dbReference>
<comment type="caution">
    <text evidence="7">The sequence shown here is derived from an EMBL/GenBank/DDBJ whole genome shotgun (WGS) entry which is preliminary data.</text>
</comment>
<dbReference type="InterPro" id="IPR041412">
    <property type="entry name" value="Xrn1_helical"/>
</dbReference>
<dbReference type="Gene3D" id="3.40.50.12390">
    <property type="match status" value="2"/>
</dbReference>
<name>A0AAP0BD67_9ASPA</name>
<dbReference type="GO" id="GO:0005634">
    <property type="term" value="C:nucleus"/>
    <property type="evidence" value="ECO:0007669"/>
    <property type="project" value="TreeGrafter"/>
</dbReference>
<dbReference type="Pfam" id="PF17846">
    <property type="entry name" value="XRN_M"/>
    <property type="match status" value="1"/>
</dbReference>
<dbReference type="PANTHER" id="PTHR12341:SF62">
    <property type="entry name" value="5'-3' EXORIBONUCLEASE 3-LIKE"/>
    <property type="match status" value="1"/>
</dbReference>
<dbReference type="Proteomes" id="UP001418222">
    <property type="component" value="Unassembled WGS sequence"/>
</dbReference>
<keyword evidence="1" id="KW-0540">Nuclease</keyword>
<keyword evidence="2" id="KW-0378">Hydrolase</keyword>
<evidence type="ECO:0000256" key="2">
    <source>
        <dbReference type="ARBA" id="ARBA00022801"/>
    </source>
</evidence>
<feature type="compositionally biased region" description="Gly residues" evidence="4">
    <location>
        <begin position="970"/>
        <end position="982"/>
    </location>
</feature>
<reference evidence="7 8" key="1">
    <citation type="journal article" date="2022" name="Nat. Plants">
        <title>Genomes of leafy and leafless Platanthera orchids illuminate the evolution of mycoheterotrophy.</title>
        <authorList>
            <person name="Li M.H."/>
            <person name="Liu K.W."/>
            <person name="Li Z."/>
            <person name="Lu H.C."/>
            <person name="Ye Q.L."/>
            <person name="Zhang D."/>
            <person name="Wang J.Y."/>
            <person name="Li Y.F."/>
            <person name="Zhong Z.M."/>
            <person name="Liu X."/>
            <person name="Yu X."/>
            <person name="Liu D.K."/>
            <person name="Tu X.D."/>
            <person name="Liu B."/>
            <person name="Hao Y."/>
            <person name="Liao X.Y."/>
            <person name="Jiang Y.T."/>
            <person name="Sun W.H."/>
            <person name="Chen J."/>
            <person name="Chen Y.Q."/>
            <person name="Ai Y."/>
            <person name="Zhai J.W."/>
            <person name="Wu S.S."/>
            <person name="Zhou Z."/>
            <person name="Hsiao Y.Y."/>
            <person name="Wu W.L."/>
            <person name="Chen Y.Y."/>
            <person name="Lin Y.F."/>
            <person name="Hsu J.L."/>
            <person name="Li C.Y."/>
            <person name="Wang Z.W."/>
            <person name="Zhao X."/>
            <person name="Zhong W.Y."/>
            <person name="Ma X.K."/>
            <person name="Ma L."/>
            <person name="Huang J."/>
            <person name="Chen G.Z."/>
            <person name="Huang M.Z."/>
            <person name="Huang L."/>
            <person name="Peng D.H."/>
            <person name="Luo Y.B."/>
            <person name="Zou S.Q."/>
            <person name="Chen S.P."/>
            <person name="Lan S."/>
            <person name="Tsai W.C."/>
            <person name="Van de Peer Y."/>
            <person name="Liu Z.J."/>
        </authorList>
    </citation>
    <scope>NUCLEOTIDE SEQUENCE [LARGE SCALE GENOMIC DNA]</scope>
    <source>
        <strain evidence="7">Lor287</strain>
    </source>
</reference>
<feature type="domain" description="Xrn1 helical" evidence="6">
    <location>
        <begin position="317"/>
        <end position="775"/>
    </location>
</feature>
<evidence type="ECO:0000313" key="8">
    <source>
        <dbReference type="Proteomes" id="UP001418222"/>
    </source>
</evidence>
<evidence type="ECO:0000259" key="5">
    <source>
        <dbReference type="Pfam" id="PF03159"/>
    </source>
</evidence>
<keyword evidence="8" id="KW-1185">Reference proteome</keyword>
<proteinExistence type="predicted"/>
<gene>
    <name evidence="7" type="primary">XRN3</name>
    <name evidence="7" type="ORF">KSP39_PZI013917</name>
</gene>
<dbReference type="AlphaFoldDB" id="A0AAP0BD67"/>